<dbReference type="Proteomes" id="UP000190777">
    <property type="component" value="Unassembled WGS sequence"/>
</dbReference>
<keyword evidence="3" id="KW-1185">Reference proteome</keyword>
<organism evidence="2 3">
    <name type="scientific">Moraxella equi</name>
    <dbReference type="NCBI Taxonomy" id="60442"/>
    <lineage>
        <taxon>Bacteria</taxon>
        <taxon>Pseudomonadati</taxon>
        <taxon>Pseudomonadota</taxon>
        <taxon>Gammaproteobacteria</taxon>
        <taxon>Moraxellales</taxon>
        <taxon>Moraxellaceae</taxon>
        <taxon>Moraxella</taxon>
    </lineage>
</organism>
<comment type="caution">
    <text evidence="2">The sequence shown here is derived from an EMBL/GenBank/DDBJ whole genome shotgun (WGS) entry which is preliminary data.</text>
</comment>
<feature type="transmembrane region" description="Helical" evidence="1">
    <location>
        <begin position="116"/>
        <end position="135"/>
    </location>
</feature>
<dbReference type="RefSeq" id="WP_158080686.1">
    <property type="nucleotide sequence ID" value="NZ_MXAP01000045.1"/>
</dbReference>
<feature type="transmembrane region" description="Helical" evidence="1">
    <location>
        <begin position="77"/>
        <end position="95"/>
    </location>
</feature>
<feature type="transmembrane region" description="Helical" evidence="1">
    <location>
        <begin position="48"/>
        <end position="71"/>
    </location>
</feature>
<keyword evidence="1" id="KW-1133">Transmembrane helix</keyword>
<gene>
    <name evidence="2" type="ORF">B5J93_04595</name>
</gene>
<protein>
    <submittedName>
        <fullName evidence="2">Uncharacterized protein</fullName>
    </submittedName>
</protein>
<feature type="transmembrane region" description="Helical" evidence="1">
    <location>
        <begin position="184"/>
        <end position="201"/>
    </location>
</feature>
<accession>A0ABX3NKC4</accession>
<name>A0ABX3NKC4_9GAMM</name>
<evidence type="ECO:0000256" key="1">
    <source>
        <dbReference type="SAM" id="Phobius"/>
    </source>
</evidence>
<keyword evidence="1" id="KW-0472">Membrane</keyword>
<reference evidence="2 3" key="1">
    <citation type="submission" date="2017-03" db="EMBL/GenBank/DDBJ databases">
        <title>Draft genome sequence of Moraxella equi CCUG 4950T type strain.</title>
        <authorList>
            <person name="Salva-Serra F."/>
            <person name="Engstrom-Jakobsson H."/>
            <person name="Thorell K."/>
            <person name="Jaen-Luchoro D."/>
            <person name="Gonzales-Siles L."/>
            <person name="Karlsson R."/>
            <person name="Yazdan S."/>
            <person name="Boulund F."/>
            <person name="Johnning A."/>
            <person name="Engstrand L."/>
            <person name="Kristiansson E."/>
            <person name="Moore E."/>
        </authorList>
    </citation>
    <scope>NUCLEOTIDE SEQUENCE [LARGE SCALE GENOMIC DNA]</scope>
    <source>
        <strain evidence="2 3">CCUG 4950</strain>
    </source>
</reference>
<feature type="transmembrane region" description="Helical" evidence="1">
    <location>
        <begin position="15"/>
        <end position="36"/>
    </location>
</feature>
<feature type="non-terminal residue" evidence="2">
    <location>
        <position position="1"/>
    </location>
</feature>
<keyword evidence="1" id="KW-0812">Transmembrane</keyword>
<proteinExistence type="predicted"/>
<evidence type="ECO:0000313" key="2">
    <source>
        <dbReference type="EMBL" id="OPH39150.1"/>
    </source>
</evidence>
<evidence type="ECO:0000313" key="3">
    <source>
        <dbReference type="Proteomes" id="UP000190777"/>
    </source>
</evidence>
<sequence length="299" mass="34789">IIDIIDIVENNFKKVISFLTVCSTLIGGLILLKYSIDINYIPINFSLSDVFSLTVFSLIFGAFSLFVFLCFWLSSGLILHLISILLTNSIAVKITPNILKDKLILSILNRYKISKVDVVFNSIIASFSFIFLYLYLEIFSFSDFFAVNGIIISLRVLYKHLKLQIVKNSLESDVYDKIKYDKKLFSMYCFIIPIILLFFIFPKLNLVVHIMNFADVRNYNVDIHIKEPYYHQFQECNMPLQISSFGDKYRKIENVNIDLQNVDRNIVVNIKHKTTSICDRVIIKKLDDNVFVIDKREPK</sequence>
<dbReference type="EMBL" id="MXAP01000045">
    <property type="protein sequence ID" value="OPH39150.1"/>
    <property type="molecule type" value="Genomic_DNA"/>
</dbReference>